<dbReference type="CDD" id="cd14840">
    <property type="entry name" value="D-Ala-D-Ala_dipeptidase_Aad"/>
    <property type="match status" value="1"/>
</dbReference>
<evidence type="ECO:0000256" key="8">
    <source>
        <dbReference type="ARBA" id="ARBA00023316"/>
    </source>
</evidence>
<feature type="binding site" evidence="9">
    <location>
        <position position="129"/>
    </location>
    <ligand>
        <name>Zn(2+)</name>
        <dbReference type="ChEBI" id="CHEBI:29105"/>
        <note>catalytic</note>
    </ligand>
</feature>
<evidence type="ECO:0000256" key="2">
    <source>
        <dbReference type="ARBA" id="ARBA00022670"/>
    </source>
</evidence>
<proteinExistence type="inferred from homology"/>
<dbReference type="GO" id="GO:0160237">
    <property type="term" value="F:D-Ala-D-Ala dipeptidase activity"/>
    <property type="evidence" value="ECO:0007669"/>
    <property type="project" value="UniProtKB-EC"/>
</dbReference>
<dbReference type="Proteomes" id="UP000295525">
    <property type="component" value="Unassembled WGS sequence"/>
</dbReference>
<sequence>MKDSSSFDNAMTADALPESSLVSPAASVSELIEITPATHPVDIDLVYATPNNLAGRPVYAQARCALRPQAAACLLKAALAAQRAGYRLRVFDAYRPPRAQQIFWALCPDPRYIADANLGSNHTRGVAVDVTLLDEKGAALDMGTGFDAMEDRSHHDRNDLAAGVQRNRCLLLGIMLRAGFRSINTEWWHYELPDSRSYALLDDPIVTAVAK</sequence>
<feature type="binding site" evidence="9">
    <location>
        <position position="189"/>
    </location>
    <ligand>
        <name>Zn(2+)</name>
        <dbReference type="ChEBI" id="CHEBI:29105"/>
        <note>catalytic</note>
    </ligand>
</feature>
<comment type="caution">
    <text evidence="11">The sequence shown here is derived from an EMBL/GenBank/DDBJ whole genome shotgun (WGS) entry which is preliminary data.</text>
</comment>
<comment type="similarity">
    <text evidence="9 10">Belongs to the peptidase M15D family.</text>
</comment>
<keyword evidence="8 10" id="KW-0961">Cell wall biogenesis/degradation</keyword>
<dbReference type="PANTHER" id="PTHR43126:SF1">
    <property type="entry name" value="D-ALANYL-D-ALANINE DIPEPTIDASE"/>
    <property type="match status" value="1"/>
</dbReference>
<dbReference type="NCBIfam" id="NF007557">
    <property type="entry name" value="PRK10178.1"/>
    <property type="match status" value="1"/>
</dbReference>
<evidence type="ECO:0000256" key="6">
    <source>
        <dbReference type="ARBA" id="ARBA00022997"/>
    </source>
</evidence>
<keyword evidence="2 9" id="KW-0645">Protease</keyword>
<dbReference type="GO" id="GO:0071555">
    <property type="term" value="P:cell wall organization"/>
    <property type="evidence" value="ECO:0007669"/>
    <property type="project" value="UniProtKB-KW"/>
</dbReference>
<evidence type="ECO:0000313" key="12">
    <source>
        <dbReference type="Proteomes" id="UP000295525"/>
    </source>
</evidence>
<dbReference type="Pfam" id="PF01427">
    <property type="entry name" value="Peptidase_M15"/>
    <property type="match status" value="1"/>
</dbReference>
<evidence type="ECO:0000256" key="9">
    <source>
        <dbReference type="HAMAP-Rule" id="MF_01924"/>
    </source>
</evidence>
<dbReference type="PANTHER" id="PTHR43126">
    <property type="entry name" value="D-ALANYL-D-ALANINE DIPEPTIDASE"/>
    <property type="match status" value="1"/>
</dbReference>
<evidence type="ECO:0000256" key="4">
    <source>
        <dbReference type="ARBA" id="ARBA00022801"/>
    </source>
</evidence>
<name>A0A4R3M576_9BURK</name>
<dbReference type="EMBL" id="SMAJ01000006">
    <property type="protein sequence ID" value="TCT07419.1"/>
    <property type="molecule type" value="Genomic_DNA"/>
</dbReference>
<keyword evidence="12" id="KW-1185">Reference proteome</keyword>
<keyword evidence="6 9" id="KW-0224">Dipeptidase</keyword>
<dbReference type="InterPro" id="IPR000755">
    <property type="entry name" value="A_A_dipeptidase"/>
</dbReference>
<evidence type="ECO:0000256" key="5">
    <source>
        <dbReference type="ARBA" id="ARBA00022833"/>
    </source>
</evidence>
<reference evidence="11 12" key="1">
    <citation type="submission" date="2019-03" db="EMBL/GenBank/DDBJ databases">
        <title>Genomic Encyclopedia of Type Strains, Phase IV (KMG-IV): sequencing the most valuable type-strain genomes for metagenomic binning, comparative biology and taxonomic classification.</title>
        <authorList>
            <person name="Goeker M."/>
        </authorList>
    </citation>
    <scope>NUCLEOTIDE SEQUENCE [LARGE SCALE GENOMIC DNA]</scope>
    <source>
        <strain evidence="11 12">DSM 24591</strain>
    </source>
</reference>
<comment type="cofactor">
    <cofactor evidence="9">
        <name>Zn(2+)</name>
        <dbReference type="ChEBI" id="CHEBI:29105"/>
    </cofactor>
    <text evidence="9">Binds 1 zinc ion per subunit.</text>
</comment>
<evidence type="ECO:0000256" key="10">
    <source>
        <dbReference type="PIRNR" id="PIRNR026671"/>
    </source>
</evidence>
<dbReference type="Gene3D" id="3.30.1380.10">
    <property type="match status" value="1"/>
</dbReference>
<keyword evidence="4 9" id="KW-0378">Hydrolase</keyword>
<dbReference type="HAMAP" id="MF_01924">
    <property type="entry name" value="A_A_dipeptidase"/>
    <property type="match status" value="1"/>
</dbReference>
<accession>A0A4R3M576</accession>
<dbReference type="GO" id="GO:0008270">
    <property type="term" value="F:zinc ion binding"/>
    <property type="evidence" value="ECO:0007669"/>
    <property type="project" value="UniProtKB-UniRule"/>
</dbReference>
<keyword evidence="7 9" id="KW-0482">Metalloprotease</keyword>
<gene>
    <name evidence="9" type="primary">ddpX</name>
    <name evidence="11" type="ORF">EDC26_106143</name>
</gene>
<feature type="active site" description="Proton donor/acceptor" evidence="9">
    <location>
        <position position="186"/>
    </location>
</feature>
<feature type="site" description="Transition state stabilizer" evidence="9">
    <location>
        <position position="95"/>
    </location>
</feature>
<dbReference type="PIRSF" id="PIRSF026671">
    <property type="entry name" value="AA_dipeptidase"/>
    <property type="match status" value="1"/>
</dbReference>
<evidence type="ECO:0000313" key="11">
    <source>
        <dbReference type="EMBL" id="TCT07419.1"/>
    </source>
</evidence>
<evidence type="ECO:0000256" key="7">
    <source>
        <dbReference type="ARBA" id="ARBA00023049"/>
    </source>
</evidence>
<evidence type="ECO:0000256" key="1">
    <source>
        <dbReference type="ARBA" id="ARBA00001362"/>
    </source>
</evidence>
<dbReference type="InterPro" id="IPR009045">
    <property type="entry name" value="Zn_M74/Hedgehog-like"/>
</dbReference>
<dbReference type="AlphaFoldDB" id="A0A4R3M576"/>
<keyword evidence="5 9" id="KW-0862">Zinc</keyword>
<comment type="function">
    <text evidence="9 10">Catalyzes hydrolysis of the D-alanyl-D-alanine dipeptide.</text>
</comment>
<protein>
    <recommendedName>
        <fullName evidence="9 10">D-alanyl-D-alanine dipeptidase</fullName>
        <shortName evidence="9 10">D-Ala-D-Ala dipeptidase</shortName>
        <ecNumber evidence="9 10">3.4.13.22</ecNumber>
    </recommendedName>
</protein>
<keyword evidence="3 9" id="KW-0479">Metal-binding</keyword>
<comment type="catalytic activity">
    <reaction evidence="1 9 10">
        <text>D-alanyl-D-alanine + H2O = 2 D-alanine</text>
        <dbReference type="Rhea" id="RHEA:20661"/>
        <dbReference type="ChEBI" id="CHEBI:15377"/>
        <dbReference type="ChEBI" id="CHEBI:57416"/>
        <dbReference type="ChEBI" id="CHEBI:57822"/>
        <dbReference type="EC" id="3.4.13.22"/>
    </reaction>
</comment>
<dbReference type="EC" id="3.4.13.22" evidence="9 10"/>
<dbReference type="GO" id="GO:0008237">
    <property type="term" value="F:metallopeptidase activity"/>
    <property type="evidence" value="ECO:0007669"/>
    <property type="project" value="UniProtKB-KW"/>
</dbReference>
<organism evidence="11 12">
    <name type="scientific">Paralcaligenes ureilyticus</name>
    <dbReference type="NCBI Taxonomy" id="627131"/>
    <lineage>
        <taxon>Bacteria</taxon>
        <taxon>Pseudomonadati</taxon>
        <taxon>Pseudomonadota</taxon>
        <taxon>Betaproteobacteria</taxon>
        <taxon>Burkholderiales</taxon>
        <taxon>Alcaligenaceae</taxon>
        <taxon>Paralcaligenes</taxon>
    </lineage>
</organism>
<evidence type="ECO:0000256" key="3">
    <source>
        <dbReference type="ARBA" id="ARBA00022723"/>
    </source>
</evidence>
<feature type="binding site" evidence="9">
    <location>
        <position position="122"/>
    </location>
    <ligand>
        <name>Zn(2+)</name>
        <dbReference type="ChEBI" id="CHEBI:29105"/>
        <note>catalytic</note>
    </ligand>
</feature>
<dbReference type="GO" id="GO:0006508">
    <property type="term" value="P:proteolysis"/>
    <property type="evidence" value="ECO:0007669"/>
    <property type="project" value="UniProtKB-KW"/>
</dbReference>
<dbReference type="SUPFAM" id="SSF55166">
    <property type="entry name" value="Hedgehog/DD-peptidase"/>
    <property type="match status" value="1"/>
</dbReference>